<accession>A0A3G6NBH7</accession>
<reference evidence="3" key="1">
    <citation type="submission" date="2018-11" db="EMBL/GenBank/DDBJ databases">
        <title>Proposal to divide the Flavobacteriaceae and reorganize its genera based on Amino Acid Identity values calculated from whole genome sequences.</title>
        <authorList>
            <person name="Nicholson A.C."/>
            <person name="Gulvik C.A."/>
            <person name="Whitney A.M."/>
            <person name="Humrighouse B.W."/>
            <person name="Bell M."/>
            <person name="Holmes B."/>
            <person name="Steigerwalt A.G."/>
            <person name="Villarma A."/>
            <person name="Sheth M."/>
            <person name="Batra D."/>
            <person name="Pryor J."/>
            <person name="Bernardet J.-F."/>
            <person name="Hugo C."/>
            <person name="Kampfer P."/>
            <person name="Newman J."/>
            <person name="McQuiston J.R."/>
        </authorList>
    </citation>
    <scope>NUCLEOTIDE SEQUENCE [LARGE SCALE GENOMIC DNA]</scope>
    <source>
        <strain evidence="3">G0188</strain>
    </source>
</reference>
<evidence type="ECO:0000313" key="2">
    <source>
        <dbReference type="EMBL" id="AZA50554.1"/>
    </source>
</evidence>
<proteinExistence type="predicted"/>
<dbReference type="Pfam" id="PF09992">
    <property type="entry name" value="NAGPA"/>
    <property type="match status" value="1"/>
</dbReference>
<gene>
    <name evidence="2" type="ORF">EG346_21265</name>
</gene>
<keyword evidence="3" id="KW-1185">Reference proteome</keyword>
<sequence>MNCTVLKIILKSNIDFLLFLILFINLSCRQKITDEKDFVIYITNPQKQNVRFYWKGNNGAFKNIESLKKRLESENQNLLFAMNGGMFDNDNSPKGLYIENSKILKNIDTLTGNGNFYLQPNGIFYLTKSGESNIIETKKYKQTPQTIFATQSGPMLLIDGGEINPIFQQESNNLNIRNGVGILQNGELIFAMSKAEINFYNFAKLFKEYGCKKALYLDGFVSRVYAPSKKREQIDGDFGVIIGISESKK</sequence>
<evidence type="ECO:0000259" key="1">
    <source>
        <dbReference type="Pfam" id="PF09992"/>
    </source>
</evidence>
<dbReference type="KEGG" id="ccau:EG346_21265"/>
<protein>
    <recommendedName>
        <fullName evidence="1">Phosphodiester glycosidase domain-containing protein</fullName>
    </recommendedName>
</protein>
<dbReference type="AlphaFoldDB" id="A0A3G6NBH7"/>
<organism evidence="2 3">
    <name type="scientific">Chryseobacterium carnipullorum</name>
    <dbReference type="NCBI Taxonomy" id="1124835"/>
    <lineage>
        <taxon>Bacteria</taxon>
        <taxon>Pseudomonadati</taxon>
        <taxon>Bacteroidota</taxon>
        <taxon>Flavobacteriia</taxon>
        <taxon>Flavobacteriales</taxon>
        <taxon>Weeksellaceae</taxon>
        <taxon>Chryseobacterium group</taxon>
        <taxon>Chryseobacterium</taxon>
    </lineage>
</organism>
<feature type="domain" description="Phosphodiester glycosidase" evidence="1">
    <location>
        <begin position="77"/>
        <end position="223"/>
    </location>
</feature>
<dbReference type="OrthoDB" id="5515706at2"/>
<dbReference type="Proteomes" id="UP000273270">
    <property type="component" value="Chromosome"/>
</dbReference>
<evidence type="ECO:0000313" key="3">
    <source>
        <dbReference type="Proteomes" id="UP000273270"/>
    </source>
</evidence>
<dbReference type="EMBL" id="CP033920">
    <property type="protein sequence ID" value="AZA50554.1"/>
    <property type="molecule type" value="Genomic_DNA"/>
</dbReference>
<name>A0A3G6NBH7_CHRCU</name>
<dbReference type="InterPro" id="IPR018711">
    <property type="entry name" value="NAGPA"/>
</dbReference>